<dbReference type="EMBL" id="CAXHTB010000004">
    <property type="protein sequence ID" value="CAL0305666.1"/>
    <property type="molecule type" value="Genomic_DNA"/>
</dbReference>
<reference evidence="1 2" key="1">
    <citation type="submission" date="2024-03" db="EMBL/GenBank/DDBJ databases">
        <authorList>
            <person name="Martinez-Hernandez J."/>
        </authorList>
    </citation>
    <scope>NUCLEOTIDE SEQUENCE [LARGE SCALE GENOMIC DNA]</scope>
</reference>
<dbReference type="Proteomes" id="UP001497480">
    <property type="component" value="Unassembled WGS sequence"/>
</dbReference>
<organism evidence="1 2">
    <name type="scientific">Lupinus luteus</name>
    <name type="common">European yellow lupine</name>
    <dbReference type="NCBI Taxonomy" id="3873"/>
    <lineage>
        <taxon>Eukaryota</taxon>
        <taxon>Viridiplantae</taxon>
        <taxon>Streptophyta</taxon>
        <taxon>Embryophyta</taxon>
        <taxon>Tracheophyta</taxon>
        <taxon>Spermatophyta</taxon>
        <taxon>Magnoliopsida</taxon>
        <taxon>eudicotyledons</taxon>
        <taxon>Gunneridae</taxon>
        <taxon>Pentapetalae</taxon>
        <taxon>rosids</taxon>
        <taxon>fabids</taxon>
        <taxon>Fabales</taxon>
        <taxon>Fabaceae</taxon>
        <taxon>Papilionoideae</taxon>
        <taxon>50 kb inversion clade</taxon>
        <taxon>genistoids sensu lato</taxon>
        <taxon>core genistoids</taxon>
        <taxon>Genisteae</taxon>
        <taxon>Lupinus</taxon>
    </lineage>
</organism>
<proteinExistence type="predicted"/>
<dbReference type="AlphaFoldDB" id="A0AAV1W9K3"/>
<keyword evidence="2" id="KW-1185">Reference proteome</keyword>
<comment type="caution">
    <text evidence="1">The sequence shown here is derived from an EMBL/GenBank/DDBJ whole genome shotgun (WGS) entry which is preliminary data.</text>
</comment>
<gene>
    <name evidence="1" type="ORF">LLUT_LOCUS6726</name>
</gene>
<evidence type="ECO:0000313" key="1">
    <source>
        <dbReference type="EMBL" id="CAL0305666.1"/>
    </source>
</evidence>
<accession>A0AAV1W9K3</accession>
<evidence type="ECO:0000313" key="2">
    <source>
        <dbReference type="Proteomes" id="UP001497480"/>
    </source>
</evidence>
<protein>
    <submittedName>
        <fullName evidence="1">Uncharacterized protein</fullName>
    </submittedName>
</protein>
<name>A0AAV1W9K3_LUPLU</name>
<sequence>MDPSAVKPNEFTLSSTTSLEASGILGIPQNGVQIHGVCAKSNFSEGNRWARNTNTNTDKDFHTAQSTIAGVLVDRQSHFACMVDLLGRAAMHLIEKMTIKPNVGIWQIVVSGS</sequence>